<dbReference type="Proteomes" id="UP000257143">
    <property type="component" value="Unassembled WGS sequence"/>
</dbReference>
<accession>A0A3D8Q1M1</accession>
<dbReference type="InterPro" id="IPR016667">
    <property type="entry name" value="Caps_polysacc_synth_CpsB/CapC"/>
</dbReference>
<evidence type="ECO:0000256" key="3">
    <source>
        <dbReference type="ARBA" id="ARBA00022912"/>
    </source>
</evidence>
<evidence type="ECO:0000313" key="7">
    <source>
        <dbReference type="Proteomes" id="UP000257143"/>
    </source>
</evidence>
<dbReference type="InterPro" id="IPR016195">
    <property type="entry name" value="Pol/histidinol_Pase-like"/>
</dbReference>
<proteinExistence type="inferred from homology"/>
<evidence type="ECO:0000256" key="2">
    <source>
        <dbReference type="ARBA" id="ARBA00022801"/>
    </source>
</evidence>
<comment type="catalytic activity">
    <reaction evidence="4 5">
        <text>O-phospho-L-tyrosyl-[protein] + H2O = L-tyrosyl-[protein] + phosphate</text>
        <dbReference type="Rhea" id="RHEA:10684"/>
        <dbReference type="Rhea" id="RHEA-COMP:10136"/>
        <dbReference type="Rhea" id="RHEA-COMP:20101"/>
        <dbReference type="ChEBI" id="CHEBI:15377"/>
        <dbReference type="ChEBI" id="CHEBI:43474"/>
        <dbReference type="ChEBI" id="CHEBI:46858"/>
        <dbReference type="ChEBI" id="CHEBI:61978"/>
        <dbReference type="EC" id="3.1.3.48"/>
    </reaction>
</comment>
<evidence type="ECO:0000256" key="5">
    <source>
        <dbReference type="PIRNR" id="PIRNR016557"/>
    </source>
</evidence>
<evidence type="ECO:0000313" key="6">
    <source>
        <dbReference type="EMBL" id="RDW21461.1"/>
    </source>
</evidence>
<evidence type="ECO:0000256" key="1">
    <source>
        <dbReference type="ARBA" id="ARBA00005750"/>
    </source>
</evidence>
<dbReference type="RefSeq" id="WP_115771633.1">
    <property type="nucleotide sequence ID" value="NZ_PIOC01000003.1"/>
</dbReference>
<dbReference type="GO" id="GO:0004725">
    <property type="term" value="F:protein tyrosine phosphatase activity"/>
    <property type="evidence" value="ECO:0007669"/>
    <property type="project" value="UniProtKB-UniRule"/>
</dbReference>
<protein>
    <recommendedName>
        <fullName evidence="5">Tyrosine-protein phosphatase</fullName>
        <ecNumber evidence="5">3.1.3.48</ecNumber>
    </recommendedName>
</protein>
<dbReference type="Gene3D" id="3.20.20.140">
    <property type="entry name" value="Metal-dependent hydrolases"/>
    <property type="match status" value="1"/>
</dbReference>
<keyword evidence="7" id="KW-1185">Reference proteome</keyword>
<dbReference type="SUPFAM" id="SSF89550">
    <property type="entry name" value="PHP domain-like"/>
    <property type="match status" value="1"/>
</dbReference>
<dbReference type="PIRSF" id="PIRSF016557">
    <property type="entry name" value="Caps_synth_CpsB"/>
    <property type="match status" value="1"/>
</dbReference>
<dbReference type="Pfam" id="PF19567">
    <property type="entry name" value="CpsB_CapC"/>
    <property type="match status" value="1"/>
</dbReference>
<reference evidence="7" key="1">
    <citation type="submission" date="2017-11" db="EMBL/GenBank/DDBJ databases">
        <authorList>
            <person name="Zhu W."/>
        </authorList>
    </citation>
    <scope>NUCLEOTIDE SEQUENCE [LARGE SCALE GENOMIC DNA]</scope>
    <source>
        <strain evidence="7">CAU 1183</strain>
    </source>
</reference>
<gene>
    <name evidence="6" type="ORF">CWR48_03420</name>
</gene>
<organism evidence="6 7">
    <name type="scientific">Oceanobacillus arenosus</name>
    <dbReference type="NCBI Taxonomy" id="1229153"/>
    <lineage>
        <taxon>Bacteria</taxon>
        <taxon>Bacillati</taxon>
        <taxon>Bacillota</taxon>
        <taxon>Bacilli</taxon>
        <taxon>Bacillales</taxon>
        <taxon>Bacillaceae</taxon>
        <taxon>Oceanobacillus</taxon>
    </lineage>
</organism>
<dbReference type="PANTHER" id="PTHR39181:SF1">
    <property type="entry name" value="TYROSINE-PROTEIN PHOSPHATASE YWQE"/>
    <property type="match status" value="1"/>
</dbReference>
<keyword evidence="2 5" id="KW-0378">Hydrolase</keyword>
<name>A0A3D8Q1M1_9BACI</name>
<sequence length="256" mass="29083">MIDIHSHILPGIDDGAQTEEDSLDMARKAVSQGITTIIATPHHRNGKYDNKRGSIIQDVAILNELLVREDIPLHVLPGQETRINGDMVEDINNGELLSLNDTKYLFVEFPSAHVPRYSSQMLFDLQVAGYTPIIVHPERNQELIEHPNKLYEFVRNGALTQVTAASIIGKFGKNIQTFSHQLIEANQTHFIASDAHNTTSRGFVMQEALREVKSEFGTDYFYMFMENSQLLIDNQNVNRFEPSSIRKKKKKFLGLF</sequence>
<keyword evidence="3 5" id="KW-0904">Protein phosphatase</keyword>
<evidence type="ECO:0000256" key="4">
    <source>
        <dbReference type="ARBA" id="ARBA00051722"/>
    </source>
</evidence>
<dbReference type="GO" id="GO:0030145">
    <property type="term" value="F:manganese ion binding"/>
    <property type="evidence" value="ECO:0007669"/>
    <property type="project" value="UniProtKB-UniRule"/>
</dbReference>
<comment type="similarity">
    <text evidence="1 5">Belongs to the metallo-dependent hydrolases superfamily. CpsB/CapC family.</text>
</comment>
<dbReference type="PANTHER" id="PTHR39181">
    <property type="entry name" value="TYROSINE-PROTEIN PHOSPHATASE YWQE"/>
    <property type="match status" value="1"/>
</dbReference>
<dbReference type="AlphaFoldDB" id="A0A3D8Q1M1"/>
<dbReference type="EC" id="3.1.3.48" evidence="5"/>
<dbReference type="EMBL" id="PIOC01000003">
    <property type="protein sequence ID" value="RDW21461.1"/>
    <property type="molecule type" value="Genomic_DNA"/>
</dbReference>
<comment type="caution">
    <text evidence="6">The sequence shown here is derived from an EMBL/GenBank/DDBJ whole genome shotgun (WGS) entry which is preliminary data.</text>
</comment>
<dbReference type="OrthoDB" id="9788539at2"/>